<proteinExistence type="predicted"/>
<feature type="compositionally biased region" description="Low complexity" evidence="1">
    <location>
        <begin position="8"/>
        <end position="22"/>
    </location>
</feature>
<evidence type="ECO:0000313" key="2">
    <source>
        <dbReference type="EMBL" id="KAI5422098.1"/>
    </source>
</evidence>
<sequence>METPNPSFPSSAYSTSSSTLSDAQSAAPDLDLLFNKICNEYNRCVHEAGKDRRIPPWWVRYETPISNPPHMDEVHCDMLRHFGINGTHQIRHRSGAVYTIHLAH</sequence>
<accession>A0A9D4XIR4</accession>
<organism evidence="2 3">
    <name type="scientific">Pisum sativum</name>
    <name type="common">Garden pea</name>
    <name type="synonym">Lathyrus oleraceus</name>
    <dbReference type="NCBI Taxonomy" id="3888"/>
    <lineage>
        <taxon>Eukaryota</taxon>
        <taxon>Viridiplantae</taxon>
        <taxon>Streptophyta</taxon>
        <taxon>Embryophyta</taxon>
        <taxon>Tracheophyta</taxon>
        <taxon>Spermatophyta</taxon>
        <taxon>Magnoliopsida</taxon>
        <taxon>eudicotyledons</taxon>
        <taxon>Gunneridae</taxon>
        <taxon>Pentapetalae</taxon>
        <taxon>rosids</taxon>
        <taxon>fabids</taxon>
        <taxon>Fabales</taxon>
        <taxon>Fabaceae</taxon>
        <taxon>Papilionoideae</taxon>
        <taxon>50 kb inversion clade</taxon>
        <taxon>NPAAA clade</taxon>
        <taxon>Hologalegina</taxon>
        <taxon>IRL clade</taxon>
        <taxon>Fabeae</taxon>
        <taxon>Lathyrus</taxon>
    </lineage>
</organism>
<comment type="caution">
    <text evidence="2">The sequence shown here is derived from an EMBL/GenBank/DDBJ whole genome shotgun (WGS) entry which is preliminary data.</text>
</comment>
<gene>
    <name evidence="2" type="ORF">KIW84_045518</name>
</gene>
<dbReference type="Proteomes" id="UP001058974">
    <property type="component" value="Chromosome 4"/>
</dbReference>
<reference evidence="2 3" key="1">
    <citation type="journal article" date="2022" name="Nat. Genet.">
        <title>Improved pea reference genome and pan-genome highlight genomic features and evolutionary characteristics.</title>
        <authorList>
            <person name="Yang T."/>
            <person name="Liu R."/>
            <person name="Luo Y."/>
            <person name="Hu S."/>
            <person name="Wang D."/>
            <person name="Wang C."/>
            <person name="Pandey M.K."/>
            <person name="Ge S."/>
            <person name="Xu Q."/>
            <person name="Li N."/>
            <person name="Li G."/>
            <person name="Huang Y."/>
            <person name="Saxena R.K."/>
            <person name="Ji Y."/>
            <person name="Li M."/>
            <person name="Yan X."/>
            <person name="He Y."/>
            <person name="Liu Y."/>
            <person name="Wang X."/>
            <person name="Xiang C."/>
            <person name="Varshney R.K."/>
            <person name="Ding H."/>
            <person name="Gao S."/>
            <person name="Zong X."/>
        </authorList>
    </citation>
    <scope>NUCLEOTIDE SEQUENCE [LARGE SCALE GENOMIC DNA]</scope>
    <source>
        <strain evidence="2 3">cv. Zhongwan 6</strain>
    </source>
</reference>
<keyword evidence="3" id="KW-1185">Reference proteome</keyword>
<evidence type="ECO:0000313" key="3">
    <source>
        <dbReference type="Proteomes" id="UP001058974"/>
    </source>
</evidence>
<protein>
    <submittedName>
        <fullName evidence="2">Uncharacterized protein</fullName>
    </submittedName>
</protein>
<evidence type="ECO:0000256" key="1">
    <source>
        <dbReference type="SAM" id="MobiDB-lite"/>
    </source>
</evidence>
<dbReference type="EMBL" id="JAMSHJ010000004">
    <property type="protein sequence ID" value="KAI5422098.1"/>
    <property type="molecule type" value="Genomic_DNA"/>
</dbReference>
<feature type="region of interest" description="Disordered" evidence="1">
    <location>
        <begin position="1"/>
        <end position="22"/>
    </location>
</feature>
<dbReference type="Gramene" id="Psat04G0551800-T1">
    <property type="protein sequence ID" value="KAI5422098.1"/>
    <property type="gene ID" value="KIW84_045518"/>
</dbReference>
<name>A0A9D4XIR4_PEA</name>
<dbReference type="AlphaFoldDB" id="A0A9D4XIR4"/>